<comment type="caution">
    <text evidence="1">The sequence shown here is derived from an EMBL/GenBank/DDBJ whole genome shotgun (WGS) entry which is preliminary data.</text>
</comment>
<evidence type="ECO:0000313" key="2">
    <source>
        <dbReference type="Proteomes" id="UP000003560"/>
    </source>
</evidence>
<keyword evidence="2" id="KW-1185">Reference proteome</keyword>
<dbReference type="AlphaFoldDB" id="B6GA91"/>
<reference evidence="1 2" key="1">
    <citation type="submission" date="2008-10" db="EMBL/GenBank/DDBJ databases">
        <title>Draft genome sequence of Collinsella stercoris (DSM 13279).</title>
        <authorList>
            <person name="Sudarsanam P."/>
            <person name="Ley R."/>
            <person name="Guruge J."/>
            <person name="Turnbaugh P.J."/>
            <person name="Mahowald M."/>
            <person name="Liep D."/>
            <person name="Gordon J."/>
        </authorList>
    </citation>
    <scope>NUCLEOTIDE SEQUENCE [LARGE SCALE GENOMIC DNA]</scope>
    <source>
        <strain evidence="1 2">DSM 13279</strain>
    </source>
</reference>
<name>B6GA91_9ACTN</name>
<dbReference type="Proteomes" id="UP000003560">
    <property type="component" value="Unassembled WGS sequence"/>
</dbReference>
<accession>B6GA91</accession>
<dbReference type="HOGENOM" id="CLU_2818302_0_0_11"/>
<feature type="non-terminal residue" evidence="1">
    <location>
        <position position="1"/>
    </location>
</feature>
<dbReference type="eggNOG" id="COG1106">
    <property type="taxonomic scope" value="Bacteria"/>
</dbReference>
<gene>
    <name evidence="1" type="ORF">COLSTE_00987</name>
</gene>
<organism evidence="1 2">
    <name type="scientific">Collinsella stercoris DSM 13279</name>
    <dbReference type="NCBI Taxonomy" id="445975"/>
    <lineage>
        <taxon>Bacteria</taxon>
        <taxon>Bacillati</taxon>
        <taxon>Actinomycetota</taxon>
        <taxon>Coriobacteriia</taxon>
        <taxon>Coriobacteriales</taxon>
        <taxon>Coriobacteriaceae</taxon>
        <taxon>Collinsella</taxon>
    </lineage>
</organism>
<evidence type="ECO:0000313" key="1">
    <source>
        <dbReference type="EMBL" id="EEA90781.1"/>
    </source>
</evidence>
<sequence>YFKCQTGRQVICASHNTDLFSNKVLRPDCLYILSDHGITSAANATNRELREGHNLEKLYKAGEFDV</sequence>
<dbReference type="STRING" id="445975.COLSTE_00987"/>
<dbReference type="RefSeq" id="WP_006720644.1">
    <property type="nucleotide sequence ID" value="NZ_DS995475.1"/>
</dbReference>
<reference evidence="1 2" key="2">
    <citation type="submission" date="2008-10" db="EMBL/GenBank/DDBJ databases">
        <authorList>
            <person name="Fulton L."/>
            <person name="Clifton S."/>
            <person name="Fulton B."/>
            <person name="Xu J."/>
            <person name="Minx P."/>
            <person name="Pepin K.H."/>
            <person name="Johnson M."/>
            <person name="Thiruvilangam P."/>
            <person name="Bhonagiri V."/>
            <person name="Nash W.E."/>
            <person name="Mardis E.R."/>
            <person name="Wilson R.K."/>
        </authorList>
    </citation>
    <scope>NUCLEOTIDE SEQUENCE [LARGE SCALE GENOMIC DNA]</scope>
    <source>
        <strain evidence="1 2">DSM 13279</strain>
    </source>
</reference>
<protein>
    <submittedName>
        <fullName evidence="1">Uncharacterized protein</fullName>
    </submittedName>
</protein>
<proteinExistence type="predicted"/>
<dbReference type="EMBL" id="ABXJ01000057">
    <property type="protein sequence ID" value="EEA90781.1"/>
    <property type="molecule type" value="Genomic_DNA"/>
</dbReference>